<sequence>MNFRDLLDRLKQRWQETNQKRKILFILVSAVFLAGLVYAAISFSRPNYAMLLGDLEPKEAGDIVAQLEADKIPYQLTNQGTTIMVPQKQVDDVRLKLASAGLLTGMGHGWELFDTSKFGETDFEQKITYQRALQEELRRTITRVEGVEQARVHLVIPQKSVFIEEEGTASASVVIKLKPHAQLKPEQVKGLNDLIVGSVEGLKPENVHIIDTEGNILNDFLKDPAGLGSVAGFSGTVVEKQQQIRRSYEKELESRVQAMLAKVLGPNKAVAMVTAELDFNQQQTNTTEVITGPIVSERSTTESGSDGGGGGVPGTNSQMPGLSDPGVTNAGQNSYTKSDDIKNYQHGQRVDSVVQAPGKVLKLSTSVVLDESVKNLDRAQVERMVSVAIGYDQERGDQINVSAMTFDRSQYDLSEDIKETQAPNEQLYVLIAAGAAGILLLLFLIGWLIRRRRKKKAAEPVAEETEGLVVESLLPVEEEETAWEIPPPKDKQKQLKDLAEERPNDIAAVLKVWLRE</sequence>
<keyword evidence="14" id="KW-0282">Flagellum</keyword>
<keyword evidence="5 11" id="KW-0812">Transmembrane</keyword>
<evidence type="ECO:0000256" key="11">
    <source>
        <dbReference type="SAM" id="Phobius"/>
    </source>
</evidence>
<evidence type="ECO:0000256" key="3">
    <source>
        <dbReference type="ARBA" id="ARBA00007971"/>
    </source>
</evidence>
<evidence type="ECO:0000259" key="13">
    <source>
        <dbReference type="Pfam" id="PF08345"/>
    </source>
</evidence>
<protein>
    <recommendedName>
        <fullName evidence="9">Flagellar M-ring protein</fullName>
    </recommendedName>
</protein>
<dbReference type="GO" id="GO:0003774">
    <property type="term" value="F:cytoskeletal motor activity"/>
    <property type="evidence" value="ECO:0007669"/>
    <property type="project" value="InterPro"/>
</dbReference>
<dbReference type="GO" id="GO:0071973">
    <property type="term" value="P:bacterial-type flagellum-dependent cell motility"/>
    <property type="evidence" value="ECO:0007669"/>
    <property type="project" value="InterPro"/>
</dbReference>
<dbReference type="PIRSF" id="PIRSF004862">
    <property type="entry name" value="FliF"/>
    <property type="match status" value="1"/>
</dbReference>
<dbReference type="InterPro" id="IPR006182">
    <property type="entry name" value="FliF_N_dom"/>
</dbReference>
<feature type="domain" description="Flagellar M-ring N-terminal" evidence="12">
    <location>
        <begin position="44"/>
        <end position="218"/>
    </location>
</feature>
<dbReference type="Proteomes" id="UP000183997">
    <property type="component" value="Unassembled WGS sequence"/>
</dbReference>
<comment type="subcellular location">
    <subcellularLocation>
        <location evidence="1 9">Bacterial flagellum basal body</location>
    </subcellularLocation>
    <subcellularLocation>
        <location evidence="2">Cell membrane</location>
        <topology evidence="2">Multi-pass membrane protein</topology>
    </subcellularLocation>
</comment>
<comment type="function">
    <text evidence="9">The M ring may be actively involved in energy transduction.</text>
</comment>
<evidence type="ECO:0000256" key="10">
    <source>
        <dbReference type="SAM" id="MobiDB-lite"/>
    </source>
</evidence>
<dbReference type="PRINTS" id="PR01009">
    <property type="entry name" value="FLGMRINGFLIF"/>
</dbReference>
<keyword evidence="14" id="KW-0969">Cilium</keyword>
<keyword evidence="14" id="KW-0966">Cell projection</keyword>
<reference evidence="15" key="1">
    <citation type="submission" date="2016-11" db="EMBL/GenBank/DDBJ databases">
        <authorList>
            <person name="Varghese N."/>
            <person name="Submissions S."/>
        </authorList>
    </citation>
    <scope>NUCLEOTIDE SEQUENCE [LARGE SCALE GENOMIC DNA]</scope>
    <source>
        <strain evidence="15">DSM 10349</strain>
    </source>
</reference>
<name>A0A1M6RCT8_9FIRM</name>
<keyword evidence="8 9" id="KW-0975">Bacterial flagellum</keyword>
<comment type="similarity">
    <text evidence="3 9">Belongs to the FliF family.</text>
</comment>
<evidence type="ECO:0000256" key="8">
    <source>
        <dbReference type="ARBA" id="ARBA00023143"/>
    </source>
</evidence>
<dbReference type="PANTHER" id="PTHR30046:SF0">
    <property type="entry name" value="FLAGELLAR M-RING PROTEIN"/>
    <property type="match status" value="1"/>
</dbReference>
<keyword evidence="4" id="KW-1003">Cell membrane</keyword>
<feature type="region of interest" description="Disordered" evidence="10">
    <location>
        <begin position="479"/>
        <end position="498"/>
    </location>
</feature>
<keyword evidence="15" id="KW-1185">Reference proteome</keyword>
<accession>A0A1M6RCT8</accession>
<evidence type="ECO:0000256" key="1">
    <source>
        <dbReference type="ARBA" id="ARBA00004117"/>
    </source>
</evidence>
<dbReference type="InterPro" id="IPR013556">
    <property type="entry name" value="Flag_M-ring_C"/>
</dbReference>
<evidence type="ECO:0000256" key="4">
    <source>
        <dbReference type="ARBA" id="ARBA00022475"/>
    </source>
</evidence>
<dbReference type="Gene3D" id="3.30.300.30">
    <property type="match status" value="1"/>
</dbReference>
<evidence type="ECO:0000256" key="5">
    <source>
        <dbReference type="ARBA" id="ARBA00022692"/>
    </source>
</evidence>
<dbReference type="Pfam" id="PF01514">
    <property type="entry name" value="YscJ_FliF"/>
    <property type="match status" value="1"/>
</dbReference>
<evidence type="ECO:0000256" key="9">
    <source>
        <dbReference type="PIRNR" id="PIRNR004862"/>
    </source>
</evidence>
<dbReference type="AlphaFoldDB" id="A0A1M6RCT8"/>
<dbReference type="InterPro" id="IPR000067">
    <property type="entry name" value="FlgMring_FliF"/>
</dbReference>
<feature type="domain" description="Flagellar M-ring C-terminal" evidence="13">
    <location>
        <begin position="260"/>
        <end position="406"/>
    </location>
</feature>
<dbReference type="EMBL" id="FRAR01000010">
    <property type="protein sequence ID" value="SHK30271.1"/>
    <property type="molecule type" value="Genomic_DNA"/>
</dbReference>
<evidence type="ECO:0000256" key="7">
    <source>
        <dbReference type="ARBA" id="ARBA00023136"/>
    </source>
</evidence>
<evidence type="ECO:0000259" key="12">
    <source>
        <dbReference type="Pfam" id="PF01514"/>
    </source>
</evidence>
<dbReference type="RefSeq" id="WP_072912389.1">
    <property type="nucleotide sequence ID" value="NZ_FRAR01000010.1"/>
</dbReference>
<keyword evidence="6 11" id="KW-1133">Transmembrane helix</keyword>
<proteinExistence type="inferred from homology"/>
<feature type="transmembrane region" description="Helical" evidence="11">
    <location>
        <begin position="427"/>
        <end position="449"/>
    </location>
</feature>
<dbReference type="InterPro" id="IPR043427">
    <property type="entry name" value="YscJ/FliF"/>
</dbReference>
<keyword evidence="7 11" id="KW-0472">Membrane</keyword>
<feature type="region of interest" description="Disordered" evidence="10">
    <location>
        <begin position="288"/>
        <end position="339"/>
    </location>
</feature>
<gene>
    <name evidence="14" type="ORF">SAMN02745123_01425</name>
</gene>
<dbReference type="GO" id="GO:0009431">
    <property type="term" value="C:bacterial-type flagellum basal body, MS ring"/>
    <property type="evidence" value="ECO:0007669"/>
    <property type="project" value="InterPro"/>
</dbReference>
<dbReference type="GO" id="GO:0005886">
    <property type="term" value="C:plasma membrane"/>
    <property type="evidence" value="ECO:0007669"/>
    <property type="project" value="UniProtKB-SubCell"/>
</dbReference>
<dbReference type="PANTHER" id="PTHR30046">
    <property type="entry name" value="FLAGELLAR M-RING PROTEIN"/>
    <property type="match status" value="1"/>
</dbReference>
<feature type="compositionally biased region" description="Basic and acidic residues" evidence="10">
    <location>
        <begin position="487"/>
        <end position="498"/>
    </location>
</feature>
<dbReference type="STRING" id="1121421.SAMN02745123_01425"/>
<dbReference type="Pfam" id="PF08345">
    <property type="entry name" value="YscJ_FliF_C"/>
    <property type="match status" value="1"/>
</dbReference>
<evidence type="ECO:0000256" key="2">
    <source>
        <dbReference type="ARBA" id="ARBA00004651"/>
    </source>
</evidence>
<organism evidence="14 15">
    <name type="scientific">Desulforamulus aeronauticus DSM 10349</name>
    <dbReference type="NCBI Taxonomy" id="1121421"/>
    <lineage>
        <taxon>Bacteria</taxon>
        <taxon>Bacillati</taxon>
        <taxon>Bacillota</taxon>
        <taxon>Clostridia</taxon>
        <taxon>Eubacteriales</taxon>
        <taxon>Peptococcaceae</taxon>
        <taxon>Desulforamulus</taxon>
    </lineage>
</organism>
<evidence type="ECO:0000313" key="14">
    <source>
        <dbReference type="EMBL" id="SHK30271.1"/>
    </source>
</evidence>
<dbReference type="InterPro" id="IPR045851">
    <property type="entry name" value="AMP-bd_C_sf"/>
</dbReference>
<dbReference type="NCBIfam" id="TIGR00206">
    <property type="entry name" value="fliF"/>
    <property type="match status" value="1"/>
</dbReference>
<evidence type="ECO:0000313" key="15">
    <source>
        <dbReference type="Proteomes" id="UP000183997"/>
    </source>
</evidence>
<evidence type="ECO:0000256" key="6">
    <source>
        <dbReference type="ARBA" id="ARBA00022989"/>
    </source>
</evidence>
<dbReference type="OrthoDB" id="9807026at2"/>